<evidence type="ECO:0000313" key="2">
    <source>
        <dbReference type="EMBL" id="OGC88768.1"/>
    </source>
</evidence>
<protein>
    <recommendedName>
        <fullName evidence="1">DUF2779 domain-containing protein</fullName>
    </recommendedName>
</protein>
<proteinExistence type="predicted"/>
<dbReference type="EMBL" id="MEXB01000004">
    <property type="protein sequence ID" value="OGC88768.1"/>
    <property type="molecule type" value="Genomic_DNA"/>
</dbReference>
<comment type="caution">
    <text evidence="2">The sequence shown here is derived from an EMBL/GenBank/DDBJ whole genome shotgun (WGS) entry which is preliminary data.</text>
</comment>
<dbReference type="Proteomes" id="UP000176568">
    <property type="component" value="Unassembled WGS sequence"/>
</dbReference>
<organism evidence="2 3">
    <name type="scientific">Candidatus Adlerbacteria bacterium RIFOXYC1_FULL_48_26</name>
    <dbReference type="NCBI Taxonomy" id="1797247"/>
    <lineage>
        <taxon>Bacteria</taxon>
        <taxon>Candidatus Adleribacteriota</taxon>
    </lineage>
</organism>
<evidence type="ECO:0000313" key="3">
    <source>
        <dbReference type="Proteomes" id="UP000176568"/>
    </source>
</evidence>
<name>A0A1F4Y4I8_9BACT</name>
<dbReference type="STRING" id="1797247.A2419_03355"/>
<gene>
    <name evidence="2" type="ORF">A2419_03355</name>
</gene>
<accession>A0A1F4Y4I8</accession>
<feature type="domain" description="DUF2779" evidence="1">
    <location>
        <begin position="301"/>
        <end position="426"/>
    </location>
</feature>
<evidence type="ECO:0000259" key="1">
    <source>
        <dbReference type="Pfam" id="PF11074"/>
    </source>
</evidence>
<dbReference type="InterPro" id="IPR021301">
    <property type="entry name" value="DUF2779"/>
</dbReference>
<dbReference type="Pfam" id="PF11074">
    <property type="entry name" value="DUF2779"/>
    <property type="match status" value="1"/>
</dbReference>
<reference evidence="2 3" key="1">
    <citation type="journal article" date="2016" name="Nat. Commun.">
        <title>Thousands of microbial genomes shed light on interconnected biogeochemical processes in an aquifer system.</title>
        <authorList>
            <person name="Anantharaman K."/>
            <person name="Brown C.T."/>
            <person name="Hug L.A."/>
            <person name="Sharon I."/>
            <person name="Castelle C.J."/>
            <person name="Probst A.J."/>
            <person name="Thomas B.C."/>
            <person name="Singh A."/>
            <person name="Wilkins M.J."/>
            <person name="Karaoz U."/>
            <person name="Brodie E.L."/>
            <person name="Williams K.H."/>
            <person name="Hubbard S.S."/>
            <person name="Banfield J.F."/>
        </authorList>
    </citation>
    <scope>NUCLEOTIDE SEQUENCE [LARGE SCALE GENOMIC DNA]</scope>
</reference>
<dbReference type="AlphaFoldDB" id="A0A1F4Y4I8"/>
<sequence>MVISKTVFQHYLQCPKNTWLKIHKPELKEEFVFSEFDLHLMEQGNEVESYARYLFPKGIEVSSVGEHAVEDTLRLMAERTPVLFQATFIAEDFIVRNDMLKWNPETSLWDLYEVKGTNSLKLDQKERDHVTDVAFQVSVMRRAHVPLGKCYLVHLNKEYIRAGELDTEALFTVDDVTDAVEGRIPEIEPKMAAAMEYLNRESEPSGGCDCVYATRRNHCSTFQYSNAHIPEYSVHDISRIHKTKLENLVEQKIYAIDDVDPEFHKLSEKQTSQVRAHQLQKSVIDTNAIKNELSELKFPLYFFDYEAYAPAIPAFNGYGPYKFIPFQFSIHILREPDGKLEHVEFLHTEFSDPSEAVAQKLQEVYSGGSVIVWHETFEKTFINENIAKRLPHHAGFFKEFNSAMFDLEKIFLAQHYIHHGFRGRTSIKKVLPVIAPEFSYADLNIHEGGQASNEWWRMVGPTSLPEERKEIAKNLKEYCGLDTEAMYVIWKHLMEL</sequence>